<dbReference type="PANTHER" id="PTHR11567">
    <property type="entry name" value="ACID PHOSPHATASE-RELATED"/>
    <property type="match status" value="1"/>
</dbReference>
<keyword evidence="3" id="KW-1185">Reference proteome</keyword>
<proteinExistence type="predicted"/>
<sequence length="369" mass="43160">MIKIIFAFSIIYLSLCTKSILILRHGARDPQVWTEYDEHFLWTDPINILTQKGVDQLIEVGIQQQRQSFFDSQGNCIYDLLEIQSSKTARCTSSTVCFIKGLCPKNYQEILHRFFSEYYQNRVLNQSKFEKILQSNFSDPLSLDYDIFDSTGDFMFQGHKTKQCPNLKQINKNVQNSKEYKNREKEFKLMDQLNGVYDIMVEAYPSKIITKSSLTLTDVDDIYDDTFCNQFQGFHFPNPSQTTFKYMSDVVKFLNYFGSNSDIFQHQASLTEPFKWIISQFYSNEQLSVYVGTESNQFAMLSVLVDEQYLTPFASELEFIIKGNMVFIYFNKVQLKTKMCESGYYCTIDQAVQYMQQYIVKDVKQLCGV</sequence>
<dbReference type="PANTHER" id="PTHR11567:SF110">
    <property type="entry name" value="2-PHOSPHOXYLOSE PHOSPHATASE 1"/>
    <property type="match status" value="1"/>
</dbReference>
<organism evidence="2 3">
    <name type="scientific">Paramecium primaurelia</name>
    <dbReference type="NCBI Taxonomy" id="5886"/>
    <lineage>
        <taxon>Eukaryota</taxon>
        <taxon>Sar</taxon>
        <taxon>Alveolata</taxon>
        <taxon>Ciliophora</taxon>
        <taxon>Intramacronucleata</taxon>
        <taxon>Oligohymenophorea</taxon>
        <taxon>Peniculida</taxon>
        <taxon>Parameciidae</taxon>
        <taxon>Paramecium</taxon>
    </lineage>
</organism>
<name>A0A8S1M8H9_PARPR</name>
<dbReference type="EMBL" id="CAJJDM010000057">
    <property type="protein sequence ID" value="CAD8076427.1"/>
    <property type="molecule type" value="Genomic_DNA"/>
</dbReference>
<comment type="caution">
    <text evidence="2">The sequence shown here is derived from an EMBL/GenBank/DDBJ whole genome shotgun (WGS) entry which is preliminary data.</text>
</comment>
<reference evidence="2" key="1">
    <citation type="submission" date="2021-01" db="EMBL/GenBank/DDBJ databases">
        <authorList>
            <consortium name="Genoscope - CEA"/>
            <person name="William W."/>
        </authorList>
    </citation>
    <scope>NUCLEOTIDE SEQUENCE</scope>
</reference>
<dbReference type="OMA" id="DFMFQGH"/>
<dbReference type="AlphaFoldDB" id="A0A8S1M8H9"/>
<dbReference type="GO" id="GO:0016791">
    <property type="term" value="F:phosphatase activity"/>
    <property type="evidence" value="ECO:0007669"/>
    <property type="project" value="TreeGrafter"/>
</dbReference>
<gene>
    <name evidence="2" type="ORF">PPRIM_AZ9-3.1.T0560102</name>
</gene>
<dbReference type="Proteomes" id="UP000688137">
    <property type="component" value="Unassembled WGS sequence"/>
</dbReference>
<keyword evidence="1" id="KW-0378">Hydrolase</keyword>
<accession>A0A8S1M8H9</accession>
<protein>
    <submittedName>
        <fullName evidence="2">Uncharacterized protein</fullName>
    </submittedName>
</protein>
<evidence type="ECO:0000256" key="1">
    <source>
        <dbReference type="ARBA" id="ARBA00022801"/>
    </source>
</evidence>
<evidence type="ECO:0000313" key="3">
    <source>
        <dbReference type="Proteomes" id="UP000688137"/>
    </source>
</evidence>
<dbReference type="InterPro" id="IPR050645">
    <property type="entry name" value="Histidine_acid_phosphatase"/>
</dbReference>
<evidence type="ECO:0000313" key="2">
    <source>
        <dbReference type="EMBL" id="CAD8076427.1"/>
    </source>
</evidence>